<dbReference type="InterPro" id="IPR001757">
    <property type="entry name" value="P_typ_ATPase"/>
</dbReference>
<evidence type="ECO:0000256" key="8">
    <source>
        <dbReference type="ARBA" id="ARBA00022989"/>
    </source>
</evidence>
<dbReference type="PRINTS" id="PR00943">
    <property type="entry name" value="CUATPASE"/>
</dbReference>
<dbReference type="GO" id="GO:0043682">
    <property type="term" value="F:P-type divalent copper transporter activity"/>
    <property type="evidence" value="ECO:0007669"/>
    <property type="project" value="TreeGrafter"/>
</dbReference>
<keyword evidence="3 10" id="KW-0812">Transmembrane</keyword>
<feature type="transmembrane region" description="Helical" evidence="10">
    <location>
        <begin position="679"/>
        <end position="696"/>
    </location>
</feature>
<dbReference type="SUPFAM" id="SSF55008">
    <property type="entry name" value="HMA, heavy metal-associated domain"/>
    <property type="match status" value="1"/>
</dbReference>
<dbReference type="PROSITE" id="PS50846">
    <property type="entry name" value="HMA_2"/>
    <property type="match status" value="1"/>
</dbReference>
<feature type="transmembrane region" description="Helical" evidence="10">
    <location>
        <begin position="95"/>
        <end position="115"/>
    </location>
</feature>
<accession>E6KZ89</accession>
<dbReference type="GO" id="GO:0016887">
    <property type="term" value="F:ATP hydrolysis activity"/>
    <property type="evidence" value="ECO:0007669"/>
    <property type="project" value="InterPro"/>
</dbReference>
<keyword evidence="6 10" id="KW-0067">ATP-binding</keyword>
<proteinExistence type="inferred from homology"/>
<evidence type="ECO:0000256" key="4">
    <source>
        <dbReference type="ARBA" id="ARBA00022723"/>
    </source>
</evidence>
<keyword evidence="5 10" id="KW-0547">Nucleotide-binding</keyword>
<dbReference type="PRINTS" id="PR00119">
    <property type="entry name" value="CATATPASE"/>
</dbReference>
<keyword evidence="13" id="KW-1185">Reference proteome</keyword>
<dbReference type="GO" id="GO:0005507">
    <property type="term" value="F:copper ion binding"/>
    <property type="evidence" value="ECO:0007669"/>
    <property type="project" value="TreeGrafter"/>
</dbReference>
<dbReference type="Gene3D" id="3.40.1110.10">
    <property type="entry name" value="Calcium-transporting ATPase, cytoplasmic domain N"/>
    <property type="match status" value="1"/>
</dbReference>
<feature type="transmembrane region" description="Helical" evidence="10">
    <location>
        <begin position="190"/>
        <end position="208"/>
    </location>
</feature>
<dbReference type="InterPro" id="IPR008250">
    <property type="entry name" value="ATPase_P-typ_transduc_dom_A_sf"/>
</dbReference>
<comment type="similarity">
    <text evidence="2 10">Belongs to the cation transport ATPase (P-type) (TC 3.A.3) family. Type IB subfamily.</text>
</comment>
<dbReference type="PROSITE" id="PS01229">
    <property type="entry name" value="COF_2"/>
    <property type="match status" value="1"/>
</dbReference>
<feature type="transmembrane region" description="Helical" evidence="10">
    <location>
        <begin position="127"/>
        <end position="146"/>
    </location>
</feature>
<dbReference type="FunFam" id="3.30.70.100:FF:000005">
    <property type="entry name" value="Copper-exporting P-type ATPase A"/>
    <property type="match status" value="1"/>
</dbReference>
<dbReference type="PROSITE" id="PS00154">
    <property type="entry name" value="ATPASE_E1_E2"/>
    <property type="match status" value="1"/>
</dbReference>
<evidence type="ECO:0000313" key="12">
    <source>
        <dbReference type="EMBL" id="EFU67084.1"/>
    </source>
</evidence>
<evidence type="ECO:0000313" key="13">
    <source>
        <dbReference type="Proteomes" id="UP000032871"/>
    </source>
</evidence>
<keyword evidence="10" id="KW-1003">Cell membrane</keyword>
<dbReference type="PANTHER" id="PTHR43520:SF8">
    <property type="entry name" value="P-TYPE CU(+) TRANSPORTER"/>
    <property type="match status" value="1"/>
</dbReference>
<evidence type="ECO:0000256" key="9">
    <source>
        <dbReference type="ARBA" id="ARBA00023136"/>
    </source>
</evidence>
<evidence type="ECO:0000256" key="6">
    <source>
        <dbReference type="ARBA" id="ARBA00022840"/>
    </source>
</evidence>
<feature type="transmembrane region" description="Helical" evidence="10">
    <location>
        <begin position="371"/>
        <end position="395"/>
    </location>
</feature>
<dbReference type="STRING" id="739.GCA_001059425_01670"/>
<evidence type="ECO:0000256" key="3">
    <source>
        <dbReference type="ARBA" id="ARBA00022692"/>
    </source>
</evidence>
<evidence type="ECO:0000256" key="2">
    <source>
        <dbReference type="ARBA" id="ARBA00006024"/>
    </source>
</evidence>
<dbReference type="Gene3D" id="3.40.50.1000">
    <property type="entry name" value="HAD superfamily/HAD-like"/>
    <property type="match status" value="1"/>
</dbReference>
<dbReference type="InterPro" id="IPR023214">
    <property type="entry name" value="HAD_sf"/>
</dbReference>
<dbReference type="SUPFAM" id="SSF81653">
    <property type="entry name" value="Calcium ATPase, transduction domain A"/>
    <property type="match status" value="1"/>
</dbReference>
<gene>
    <name evidence="12" type="ORF">HMPREF9064_1431</name>
</gene>
<evidence type="ECO:0000256" key="1">
    <source>
        <dbReference type="ARBA" id="ARBA00004127"/>
    </source>
</evidence>
<dbReference type="NCBIfam" id="TIGR01525">
    <property type="entry name" value="ATPase-IB_hvy"/>
    <property type="match status" value="1"/>
</dbReference>
<dbReference type="GO" id="GO:0005886">
    <property type="term" value="C:plasma membrane"/>
    <property type="evidence" value="ECO:0007669"/>
    <property type="project" value="UniProtKB-SubCell"/>
</dbReference>
<dbReference type="InterPro" id="IPR017969">
    <property type="entry name" value="Heavy-metal-associated_CS"/>
</dbReference>
<dbReference type="InterPro" id="IPR059000">
    <property type="entry name" value="ATPase_P-type_domA"/>
</dbReference>
<organism evidence="12 13">
    <name type="scientific">Aggregatibacter segnis ATCC 33393</name>
    <dbReference type="NCBI Taxonomy" id="888057"/>
    <lineage>
        <taxon>Bacteria</taxon>
        <taxon>Pseudomonadati</taxon>
        <taxon>Pseudomonadota</taxon>
        <taxon>Gammaproteobacteria</taxon>
        <taxon>Pasteurellales</taxon>
        <taxon>Pasteurellaceae</taxon>
        <taxon>Aggregatibacter</taxon>
    </lineage>
</organism>
<feature type="transmembrane region" description="Helical" evidence="10">
    <location>
        <begin position="158"/>
        <end position="178"/>
    </location>
</feature>
<dbReference type="Proteomes" id="UP000032871">
    <property type="component" value="Unassembled WGS sequence"/>
</dbReference>
<keyword evidence="12" id="KW-0378">Hydrolase</keyword>
<protein>
    <submittedName>
        <fullName evidence="12">Copper-exporting ATPase</fullName>
        <ecNumber evidence="12">3.6.3.4</ecNumber>
    </submittedName>
</protein>
<evidence type="ECO:0000256" key="5">
    <source>
        <dbReference type="ARBA" id="ARBA00022741"/>
    </source>
</evidence>
<dbReference type="InterPro" id="IPR006121">
    <property type="entry name" value="HMA_dom"/>
</dbReference>
<evidence type="ECO:0000259" key="11">
    <source>
        <dbReference type="PROSITE" id="PS50846"/>
    </source>
</evidence>
<dbReference type="PANTHER" id="PTHR43520">
    <property type="entry name" value="ATP7, ISOFORM B"/>
    <property type="match status" value="1"/>
</dbReference>
<dbReference type="Pfam" id="PF00403">
    <property type="entry name" value="HMA"/>
    <property type="match status" value="1"/>
</dbReference>
<keyword evidence="9 10" id="KW-0472">Membrane</keyword>
<reference evidence="12 13" key="1">
    <citation type="submission" date="2010-12" db="EMBL/GenBank/DDBJ databases">
        <authorList>
            <person name="Muzny D."/>
            <person name="Qin X."/>
            <person name="Deng J."/>
            <person name="Jiang H."/>
            <person name="Liu Y."/>
            <person name="Qu J."/>
            <person name="Song X.-Z."/>
            <person name="Zhang L."/>
            <person name="Thornton R."/>
            <person name="Coyle M."/>
            <person name="Francisco L."/>
            <person name="Jackson L."/>
            <person name="Javaid M."/>
            <person name="Korchina V."/>
            <person name="Kovar C."/>
            <person name="Mata R."/>
            <person name="Mathew T."/>
            <person name="Ngo R."/>
            <person name="Nguyen L."/>
            <person name="Nguyen N."/>
            <person name="Okwuonu G."/>
            <person name="Ongeri F."/>
            <person name="Pham C."/>
            <person name="Simmons D."/>
            <person name="Wilczek-Boney K."/>
            <person name="Hale W."/>
            <person name="Jakkamsetti A."/>
            <person name="Pham P."/>
            <person name="Ruth R."/>
            <person name="San Lucas F."/>
            <person name="Warren J."/>
            <person name="Zhang J."/>
            <person name="Zhao Z."/>
            <person name="Zhou C."/>
            <person name="Zhu D."/>
            <person name="Lee S."/>
            <person name="Bess C."/>
            <person name="Blankenburg K."/>
            <person name="Forbes L."/>
            <person name="Fu Q."/>
            <person name="Gubbala S."/>
            <person name="Hirani K."/>
            <person name="Jayaseelan J.C."/>
            <person name="Lara F."/>
            <person name="Munidasa M."/>
            <person name="Palculict T."/>
            <person name="Patil S."/>
            <person name="Pu L.-L."/>
            <person name="Saada N."/>
            <person name="Tang L."/>
            <person name="Weissenberger G."/>
            <person name="Zhu Y."/>
            <person name="Hemphill L."/>
            <person name="Shang Y."/>
            <person name="Youmans B."/>
            <person name="Ayvaz T."/>
            <person name="Ross M."/>
            <person name="Santibanez J."/>
            <person name="Aqrawi P."/>
            <person name="Gross S."/>
            <person name="Joshi V."/>
            <person name="Fowler G."/>
            <person name="Nazareth L."/>
            <person name="Reid J."/>
            <person name="Worley K."/>
            <person name="Petrosino J."/>
            <person name="Highlander S."/>
            <person name="Gibbs R."/>
        </authorList>
    </citation>
    <scope>NUCLEOTIDE SEQUENCE [LARGE SCALE GENOMIC DNA]</scope>
    <source>
        <strain evidence="12 13">ATCC 33393</strain>
    </source>
</reference>
<dbReference type="SUPFAM" id="SSF56784">
    <property type="entry name" value="HAD-like"/>
    <property type="match status" value="1"/>
</dbReference>
<dbReference type="AlphaFoldDB" id="E6KZ89"/>
<comment type="caution">
    <text evidence="12">The sequence shown here is derived from an EMBL/GenBank/DDBJ whole genome shotgun (WGS) entry which is preliminary data.</text>
</comment>
<dbReference type="InterPro" id="IPR023299">
    <property type="entry name" value="ATPase_P-typ_cyto_dom_N"/>
</dbReference>
<name>E6KZ89_9PAST</name>
<dbReference type="GO" id="GO:0055070">
    <property type="term" value="P:copper ion homeostasis"/>
    <property type="evidence" value="ECO:0007669"/>
    <property type="project" value="TreeGrafter"/>
</dbReference>
<dbReference type="GO" id="GO:0012505">
    <property type="term" value="C:endomembrane system"/>
    <property type="evidence" value="ECO:0007669"/>
    <property type="project" value="UniProtKB-SubCell"/>
</dbReference>
<evidence type="ECO:0000256" key="10">
    <source>
        <dbReference type="RuleBase" id="RU362081"/>
    </source>
</evidence>
<dbReference type="GO" id="GO:0005524">
    <property type="term" value="F:ATP binding"/>
    <property type="evidence" value="ECO:0007669"/>
    <property type="project" value="UniProtKB-UniRule"/>
</dbReference>
<dbReference type="InterPro" id="IPR036163">
    <property type="entry name" value="HMA_dom_sf"/>
</dbReference>
<dbReference type="Gene3D" id="3.30.70.100">
    <property type="match status" value="1"/>
</dbReference>
<sequence>MKGHNKEDVMQKVSIQIGGMTCQSCASRIEKVLNKKDFVQQAGVNFASEEAQITFDEKQTSVEQLIQIIQKTGFTAQLKQEQAELPQERNISWRLILLWLINVPFLIGMFGMMLGRHDWMLPPMWQMALATIVQFGLAIPFYKSAWGSIKGGLANMDVLVSLGTLTIYFYSVFMLFYLPHMSHAHGSANIYFEASVMVLGFVSLGKFLEDRTKKHSLNSLGLLLQLTPKQVHVQRYGEWQTVPLNQIQVGERLRANQGERIAADGVVEEGAGWCDESHLTGESVPEMKKLGSQVLAGAMVTDGSLVYRSQQLGSQTLLGDMMNALSEAQGSKAPIARFADKVAAVFVPTVIGISLLTFLLTWWLQQDVVTALIHGVAVLVIACPCALGLATPAAIMVGMGKAVKQGIWFKDAAAMEESAHVNAVVLDKTGTLTEGKPQVVAFWQAQGAVYSEDEIYALAAAIEQNATHPLAKALVQAAMAKNVALPAVQHIQVDVGQGIQGEIEHIGTVKVGKPAYCGLTLPTNLDPVWQIASIVAVAVNDQPIAAFALADALKADSQKAIQRLQAHNIDVYIMSGDNPNVVQYIADQLGIQHAQGNMSPRDKASAVKLLQENGNVVAMVGDGVNDAPALAAANVSFAMHDGADVAQHSASATLMQHSVNQLVDALLISRATLKNIKQNLFFAFIYNVLGIPLAALGLLSPVVAGAAMAMSSISVLSNALRLKKVKIE</sequence>
<dbReference type="EMBL" id="AEPS01000010">
    <property type="protein sequence ID" value="EFU67084.1"/>
    <property type="molecule type" value="Genomic_DNA"/>
</dbReference>
<feature type="domain" description="HMA" evidence="11">
    <location>
        <begin position="11"/>
        <end position="77"/>
    </location>
</feature>
<dbReference type="PROSITE" id="PS01047">
    <property type="entry name" value="HMA_1"/>
    <property type="match status" value="1"/>
</dbReference>
<keyword evidence="7" id="KW-1278">Translocase</keyword>
<dbReference type="HOGENOM" id="CLU_001771_11_2_6"/>
<dbReference type="NCBIfam" id="TIGR01494">
    <property type="entry name" value="ATPase_P-type"/>
    <property type="match status" value="2"/>
</dbReference>
<evidence type="ECO:0000256" key="7">
    <source>
        <dbReference type="ARBA" id="ARBA00022967"/>
    </source>
</evidence>
<keyword evidence="8 10" id="KW-1133">Transmembrane helix</keyword>
<dbReference type="InterPro" id="IPR036412">
    <property type="entry name" value="HAD-like_sf"/>
</dbReference>
<keyword evidence="4 10" id="KW-0479">Metal-binding</keyword>
<dbReference type="Pfam" id="PF00122">
    <property type="entry name" value="E1-E2_ATPase"/>
    <property type="match status" value="1"/>
</dbReference>
<feature type="transmembrane region" description="Helical" evidence="10">
    <location>
        <begin position="342"/>
        <end position="365"/>
    </location>
</feature>
<dbReference type="CDD" id="cd02094">
    <property type="entry name" value="P-type_ATPase_Cu-like"/>
    <property type="match status" value="1"/>
</dbReference>
<dbReference type="NCBIfam" id="TIGR01511">
    <property type="entry name" value="ATPase-IB1_Cu"/>
    <property type="match status" value="1"/>
</dbReference>
<dbReference type="EC" id="3.6.3.4" evidence="12"/>
<dbReference type="InterPro" id="IPR027256">
    <property type="entry name" value="P-typ_ATPase_IB"/>
</dbReference>
<dbReference type="CDD" id="cd00371">
    <property type="entry name" value="HMA"/>
    <property type="match status" value="1"/>
</dbReference>
<dbReference type="Gene3D" id="2.70.150.10">
    <property type="entry name" value="Calcium-transporting ATPase, cytoplasmic transduction domain A"/>
    <property type="match status" value="1"/>
</dbReference>
<dbReference type="InterPro" id="IPR018303">
    <property type="entry name" value="ATPase_P-typ_P_site"/>
</dbReference>
<comment type="subcellular location">
    <subcellularLocation>
        <location evidence="10">Cell membrane</location>
    </subcellularLocation>
    <subcellularLocation>
        <location evidence="1">Endomembrane system</location>
        <topology evidence="1">Multi-pass membrane protein</topology>
    </subcellularLocation>
</comment>
<dbReference type="InterPro" id="IPR023298">
    <property type="entry name" value="ATPase_P-typ_TM_dom_sf"/>
</dbReference>
<dbReference type="SUPFAM" id="SSF81665">
    <property type="entry name" value="Calcium ATPase, transmembrane domain M"/>
    <property type="match status" value="1"/>
</dbReference>
<dbReference type="Pfam" id="PF00702">
    <property type="entry name" value="Hydrolase"/>
    <property type="match status" value="1"/>
</dbReference>